<feature type="transmembrane region" description="Helical" evidence="1">
    <location>
        <begin position="32"/>
        <end position="61"/>
    </location>
</feature>
<dbReference type="Proteomes" id="UP000766486">
    <property type="component" value="Unassembled WGS sequence"/>
</dbReference>
<dbReference type="EMBL" id="CABFNS010000910">
    <property type="protein sequence ID" value="VUC35378.1"/>
    <property type="molecule type" value="Genomic_DNA"/>
</dbReference>
<gene>
    <name evidence="2" type="ORF">CLO192961_LOCUS411205</name>
</gene>
<evidence type="ECO:0000256" key="1">
    <source>
        <dbReference type="SAM" id="Phobius"/>
    </source>
</evidence>
<organism evidence="2 3">
    <name type="scientific">Bionectria ochroleuca</name>
    <name type="common">Gliocladium roseum</name>
    <dbReference type="NCBI Taxonomy" id="29856"/>
    <lineage>
        <taxon>Eukaryota</taxon>
        <taxon>Fungi</taxon>
        <taxon>Dikarya</taxon>
        <taxon>Ascomycota</taxon>
        <taxon>Pezizomycotina</taxon>
        <taxon>Sordariomycetes</taxon>
        <taxon>Hypocreomycetidae</taxon>
        <taxon>Hypocreales</taxon>
        <taxon>Bionectriaceae</taxon>
        <taxon>Clonostachys</taxon>
    </lineage>
</organism>
<keyword evidence="1" id="KW-0472">Membrane</keyword>
<evidence type="ECO:0000313" key="3">
    <source>
        <dbReference type="Proteomes" id="UP000766486"/>
    </source>
</evidence>
<evidence type="ECO:0008006" key="4">
    <source>
        <dbReference type="Google" id="ProtNLM"/>
    </source>
</evidence>
<dbReference type="PANTHER" id="PTHR38790">
    <property type="entry name" value="2EXR DOMAIN-CONTAINING PROTEIN-RELATED"/>
    <property type="match status" value="1"/>
</dbReference>
<protein>
    <recommendedName>
        <fullName evidence="4">F-box domain-containing protein</fullName>
    </recommendedName>
</protein>
<evidence type="ECO:0000313" key="2">
    <source>
        <dbReference type="EMBL" id="VUC35378.1"/>
    </source>
</evidence>
<keyword evidence="3" id="KW-1185">Reference proteome</keyword>
<keyword evidence="1" id="KW-1133">Transmembrane helix</keyword>
<sequence>MWRQDRVCDVMKVVSRKDLIDAFHNLKHEDDVLMGIFGVVSLGIWFAISPFILAIIQLGILEYEIARFSAKCRQKRERIRRDRSLELMCLDSKSRKKKEKHKTRNRFLRWCFGARSQPDRAIRSQSSGPCLFFTRLPPEIRRQILIHAFGSRTVHLDLSFRHPFRVISHDKCRLLGQSPEAHLHAGISTRFGLFHPNIVLYDESEKKKWRWFSCVCHRARPHDPLLSYGRRSSVNHLGSTDNHEDNCLSGEGTCVEWPGEVPEKCFIGATGWLLACKQAHDEGIEVLYQTNTIQISSPVLLQGAHDILSPFKLSMIRSLELALDGFNVRLSQVLLGVSPNRPTSSSGASAPLQTRKPLFPSLAFLRLFLKSDQRFLDDDFRDSLRQSRYGRKNTEERLLTFTLPSIDDLVNRIVSPTTDVTVTFREWMFYSLMDLKLAEVQGLEETRLQRADIGGLKFWRKTPHSGLEQQTSDGNGSSTNKLREGYWVHISQMPKTGGGIDEQDEERRKLYGLD</sequence>
<dbReference type="PANTHER" id="PTHR38790:SF4">
    <property type="entry name" value="2EXR DOMAIN-CONTAINING PROTEIN"/>
    <property type="match status" value="1"/>
</dbReference>
<accession>A0ABY6UVV4</accession>
<keyword evidence="1" id="KW-0812">Transmembrane</keyword>
<proteinExistence type="predicted"/>
<name>A0ABY6UVV4_BIOOC</name>
<comment type="caution">
    <text evidence="2">The sequence shown here is derived from an EMBL/GenBank/DDBJ whole genome shotgun (WGS) entry which is preliminary data.</text>
</comment>
<reference evidence="2 3" key="1">
    <citation type="submission" date="2019-06" db="EMBL/GenBank/DDBJ databases">
        <authorList>
            <person name="Broberg M."/>
        </authorList>
    </citation>
    <scope>NUCLEOTIDE SEQUENCE [LARGE SCALE GENOMIC DNA]</scope>
</reference>